<sequence>MTLITAYSSGAQKSGKPPGPLIHQDAVPVRWGSRLPAPGRLQGVKEEYAVAEVIPAPSHVTSTRKGRNGKTEVAARGWDVEYGRKVYNSVMKEAAPRARSLPPAIIHTLSLDPQRSDRWL</sequence>
<organism evidence="2 3">
    <name type="scientific">Takifugu flavidus</name>
    <name type="common">sansaifugu</name>
    <dbReference type="NCBI Taxonomy" id="433684"/>
    <lineage>
        <taxon>Eukaryota</taxon>
        <taxon>Metazoa</taxon>
        <taxon>Chordata</taxon>
        <taxon>Craniata</taxon>
        <taxon>Vertebrata</taxon>
        <taxon>Euteleostomi</taxon>
        <taxon>Actinopterygii</taxon>
        <taxon>Neopterygii</taxon>
        <taxon>Teleostei</taxon>
        <taxon>Neoteleostei</taxon>
        <taxon>Acanthomorphata</taxon>
        <taxon>Eupercaria</taxon>
        <taxon>Tetraodontiformes</taxon>
        <taxon>Tetradontoidea</taxon>
        <taxon>Tetraodontidae</taxon>
        <taxon>Takifugu</taxon>
    </lineage>
</organism>
<evidence type="ECO:0000313" key="2">
    <source>
        <dbReference type="EMBL" id="TWW69464.1"/>
    </source>
</evidence>
<dbReference type="EMBL" id="RHFK02000010">
    <property type="protein sequence ID" value="TWW69464.1"/>
    <property type="molecule type" value="Genomic_DNA"/>
</dbReference>
<reference evidence="2 3" key="1">
    <citation type="submission" date="2019-04" db="EMBL/GenBank/DDBJ databases">
        <title>Chromosome genome assembly for Takifugu flavidus.</title>
        <authorList>
            <person name="Xiao S."/>
        </authorList>
    </citation>
    <scope>NUCLEOTIDE SEQUENCE [LARGE SCALE GENOMIC DNA]</scope>
    <source>
        <strain evidence="2">HTHZ2018</strain>
        <tissue evidence="2">Muscle</tissue>
    </source>
</reference>
<accession>A0A5C6NPX1</accession>
<feature type="compositionally biased region" description="Polar residues" evidence="1">
    <location>
        <begin position="1"/>
        <end position="12"/>
    </location>
</feature>
<gene>
    <name evidence="2" type="ORF">D4764_18G0002700</name>
</gene>
<dbReference type="AlphaFoldDB" id="A0A5C6NPX1"/>
<dbReference type="Proteomes" id="UP000324091">
    <property type="component" value="Chromosome 18"/>
</dbReference>
<evidence type="ECO:0000313" key="3">
    <source>
        <dbReference type="Proteomes" id="UP000324091"/>
    </source>
</evidence>
<comment type="caution">
    <text evidence="2">The sequence shown here is derived from an EMBL/GenBank/DDBJ whole genome shotgun (WGS) entry which is preliminary data.</text>
</comment>
<feature type="region of interest" description="Disordered" evidence="1">
    <location>
        <begin position="1"/>
        <end position="21"/>
    </location>
</feature>
<proteinExistence type="predicted"/>
<keyword evidence="3" id="KW-1185">Reference proteome</keyword>
<evidence type="ECO:0000256" key="1">
    <source>
        <dbReference type="SAM" id="MobiDB-lite"/>
    </source>
</evidence>
<name>A0A5C6NPX1_9TELE</name>
<protein>
    <submittedName>
        <fullName evidence="2">Uncharacterized protein</fullName>
    </submittedName>
</protein>